<gene>
    <name evidence="1" type="ORF">UFOVP350_27</name>
</gene>
<evidence type="ECO:0000313" key="1">
    <source>
        <dbReference type="EMBL" id="CAB4138917.1"/>
    </source>
</evidence>
<name>A0A6J5M0S1_9CAUD</name>
<reference evidence="1" key="1">
    <citation type="submission" date="2020-04" db="EMBL/GenBank/DDBJ databases">
        <authorList>
            <person name="Chiriac C."/>
            <person name="Salcher M."/>
            <person name="Ghai R."/>
            <person name="Kavagutti S V."/>
        </authorList>
    </citation>
    <scope>NUCLEOTIDE SEQUENCE</scope>
</reference>
<dbReference type="EMBL" id="LR796362">
    <property type="protein sequence ID" value="CAB4138917.1"/>
    <property type="molecule type" value="Genomic_DNA"/>
</dbReference>
<organism evidence="1">
    <name type="scientific">uncultured Caudovirales phage</name>
    <dbReference type="NCBI Taxonomy" id="2100421"/>
    <lineage>
        <taxon>Viruses</taxon>
        <taxon>Duplodnaviria</taxon>
        <taxon>Heunggongvirae</taxon>
        <taxon>Uroviricota</taxon>
        <taxon>Caudoviricetes</taxon>
        <taxon>Peduoviridae</taxon>
        <taxon>Maltschvirus</taxon>
        <taxon>Maltschvirus maltsch</taxon>
    </lineage>
</organism>
<sequence length="126" mass="14971">MDTVVIQLNQHLMKLIRVADLRDIHDQYLREEITFSRYSELLNERAAENLKKIDQTHNEAMDILRELVELKRMSELIKERAQAFIAARDNGDTSDLEDEHLIALKEEYNRRKPIAWQRAKDLLLTQ</sequence>
<accession>A0A6J5M0S1</accession>
<protein>
    <submittedName>
        <fullName evidence="1">Uncharacterized protein</fullName>
    </submittedName>
</protein>
<proteinExistence type="predicted"/>